<accession>A0A840RHZ7</accession>
<dbReference type="AlphaFoldDB" id="A0A840RHZ7"/>
<dbReference type="EMBL" id="JACHHN010000010">
    <property type="protein sequence ID" value="MBB5193279.1"/>
    <property type="molecule type" value="Genomic_DNA"/>
</dbReference>
<name>A0A840RHZ7_9NEIS</name>
<keyword evidence="2" id="KW-1185">Reference proteome</keyword>
<dbReference type="Proteomes" id="UP000543030">
    <property type="component" value="Unassembled WGS sequence"/>
</dbReference>
<reference evidence="1 2" key="1">
    <citation type="submission" date="2020-08" db="EMBL/GenBank/DDBJ databases">
        <title>Genomic Encyclopedia of Type Strains, Phase IV (KMG-IV): sequencing the most valuable type-strain genomes for metagenomic binning, comparative biology and taxonomic classification.</title>
        <authorList>
            <person name="Goeker M."/>
        </authorList>
    </citation>
    <scope>NUCLEOTIDE SEQUENCE [LARGE SCALE GENOMIC DNA]</scope>
    <source>
        <strain evidence="1 2">DSM 18233</strain>
    </source>
</reference>
<proteinExistence type="predicted"/>
<sequence>MMDIGHNGLLSKVGMYFAFFRSGNDLVD</sequence>
<evidence type="ECO:0000313" key="1">
    <source>
        <dbReference type="EMBL" id="MBB5193279.1"/>
    </source>
</evidence>
<organism evidence="1 2">
    <name type="scientific">Silvimonas terrae</name>
    <dbReference type="NCBI Taxonomy" id="300266"/>
    <lineage>
        <taxon>Bacteria</taxon>
        <taxon>Pseudomonadati</taxon>
        <taxon>Pseudomonadota</taxon>
        <taxon>Betaproteobacteria</taxon>
        <taxon>Neisseriales</taxon>
        <taxon>Chitinibacteraceae</taxon>
        <taxon>Silvimonas</taxon>
    </lineage>
</organism>
<evidence type="ECO:0000313" key="2">
    <source>
        <dbReference type="Proteomes" id="UP000543030"/>
    </source>
</evidence>
<comment type="caution">
    <text evidence="1">The sequence shown here is derived from an EMBL/GenBank/DDBJ whole genome shotgun (WGS) entry which is preliminary data.</text>
</comment>
<gene>
    <name evidence="1" type="ORF">HNQ50_004033</name>
</gene>
<protein>
    <submittedName>
        <fullName evidence="1">Uncharacterized protein</fullName>
    </submittedName>
</protein>